<dbReference type="SUPFAM" id="SSF52309">
    <property type="entry name" value="N-(deoxy)ribosyltransferase-like"/>
    <property type="match status" value="1"/>
</dbReference>
<dbReference type="AlphaFoldDB" id="A0A5B9TE68"/>
<dbReference type="Gene3D" id="3.40.50.450">
    <property type="match status" value="1"/>
</dbReference>
<gene>
    <name evidence="1" type="primary">ant4</name>
    <name evidence="2" type="ORF">DEJ47_02385</name>
</gene>
<dbReference type="InterPro" id="IPR007710">
    <property type="entry name" value="Nucleoside_deoxyribTrfase"/>
</dbReference>
<organism evidence="1">
    <name type="scientific">Streptomyces venezuelae</name>
    <dbReference type="NCBI Taxonomy" id="54571"/>
    <lineage>
        <taxon>Bacteria</taxon>
        <taxon>Bacillati</taxon>
        <taxon>Actinomycetota</taxon>
        <taxon>Actinomycetes</taxon>
        <taxon>Kitasatosporales</taxon>
        <taxon>Streptomycetaceae</taxon>
        <taxon>Streptomyces</taxon>
    </lineage>
</organism>
<reference evidence="1" key="2">
    <citation type="submission" date="2019-02" db="EMBL/GenBank/DDBJ databases">
        <title>Isolation and characterization of the pyrrolamide anthelvencin biosynthetic gene cluster from Streptomyces venezuelae ATCC14593.</title>
        <authorList>
            <person name="Aubry C."/>
            <person name="Clerici P."/>
            <person name="Gerbaud C."/>
            <person name="Micouin L."/>
            <person name="Pernodet J.-L."/>
            <person name="Lautru S."/>
        </authorList>
    </citation>
    <scope>NUCLEOTIDE SEQUENCE</scope>
    <source>
        <strain evidence="1">ATCC 14583</strain>
    </source>
</reference>
<reference evidence="2 3" key="1">
    <citation type="submission" date="2018-05" db="EMBL/GenBank/DDBJ databases">
        <title>Streptomyces venezuelae.</title>
        <authorList>
            <person name="Kim W."/>
            <person name="Lee N."/>
            <person name="Cho B.-K."/>
        </authorList>
    </citation>
    <scope>NUCLEOTIDE SEQUENCE [LARGE SCALE GENOMIC DNA]</scope>
    <source>
        <strain evidence="2 3">ATCC 14583</strain>
    </source>
</reference>
<protein>
    <submittedName>
        <fullName evidence="1">Ant4</fullName>
    </submittedName>
</protein>
<evidence type="ECO:0000313" key="3">
    <source>
        <dbReference type="Proteomes" id="UP000323046"/>
    </source>
</evidence>
<accession>A0A5B9TE68</accession>
<evidence type="ECO:0000313" key="1">
    <source>
        <dbReference type="EMBL" id="QEG98941.1"/>
    </source>
</evidence>
<dbReference type="EMBL" id="MK483114">
    <property type="protein sequence ID" value="QEG98941.1"/>
    <property type="molecule type" value="Genomic_DNA"/>
</dbReference>
<name>A0A5B9TE68_STRVZ</name>
<dbReference type="Proteomes" id="UP000323046">
    <property type="component" value="Chromosome"/>
</dbReference>
<dbReference type="RefSeq" id="WP_150164449.1">
    <property type="nucleotide sequence ID" value="NZ_CP029193.1"/>
</dbReference>
<proteinExistence type="predicted"/>
<keyword evidence="3" id="KW-1185">Reference proteome</keyword>
<evidence type="ECO:0000313" key="2">
    <source>
        <dbReference type="EMBL" id="QES25460.1"/>
    </source>
</evidence>
<dbReference type="EMBL" id="CP029193">
    <property type="protein sequence ID" value="QES25460.1"/>
    <property type="molecule type" value="Genomic_DNA"/>
</dbReference>
<dbReference type="OrthoDB" id="4743790at2"/>
<sequence>MSDSTVVRVDGTDGIDLTGVKVFVGGPIQHAIRDDGFHQPLQHAIGDIIEAVTAAHGTVFSAHVAEKFGVDTPLFSPDQVSVRDIGWMRRCDVFVPVLPVDAAGELMRTDGTHVELGWASALDKPIVVVTPMPMAANASHLLRGLPSVADVTVFDLEEARANPVELLRLLEKLGQEAVMAP</sequence>
<dbReference type="Pfam" id="PF05014">
    <property type="entry name" value="Nuc_deoxyrib_tr"/>
    <property type="match status" value="1"/>
</dbReference>